<dbReference type="InterPro" id="IPR005936">
    <property type="entry name" value="FtsH"/>
</dbReference>
<organism evidence="17 18">
    <name type="scientific">Lacticaseibacillus hegangensis</name>
    <dbReference type="NCBI Taxonomy" id="2486010"/>
    <lineage>
        <taxon>Bacteria</taxon>
        <taxon>Bacillati</taxon>
        <taxon>Bacillota</taxon>
        <taxon>Bacilli</taxon>
        <taxon>Lactobacillales</taxon>
        <taxon>Lactobacillaceae</taxon>
        <taxon>Lacticaseibacillus</taxon>
    </lineage>
</organism>
<comment type="subunit">
    <text evidence="13">Homohexamer.</text>
</comment>
<dbReference type="InterPro" id="IPR003959">
    <property type="entry name" value="ATPase_AAA_core"/>
</dbReference>
<proteinExistence type="inferred from homology"/>
<protein>
    <recommendedName>
        <fullName evidence="13">ATP-dependent zinc metalloprotease FtsH</fullName>
        <ecNumber evidence="13">3.4.24.-</ecNumber>
    </recommendedName>
</protein>
<dbReference type="Pfam" id="PF17862">
    <property type="entry name" value="AAA_lid_3"/>
    <property type="match status" value="1"/>
</dbReference>
<keyword evidence="4 13" id="KW-0812">Transmembrane</keyword>
<keyword evidence="9 13" id="KW-0067">ATP-binding</keyword>
<keyword evidence="18" id="KW-1185">Reference proteome</keyword>
<dbReference type="CDD" id="cd19501">
    <property type="entry name" value="RecA-like_FtsH"/>
    <property type="match status" value="1"/>
</dbReference>
<gene>
    <name evidence="13 17" type="primary">ftsH</name>
    <name evidence="17" type="ORF">ACFQ5K_06450</name>
</gene>
<dbReference type="SUPFAM" id="SSF52540">
    <property type="entry name" value="P-loop containing nucleoside triphosphate hydrolases"/>
    <property type="match status" value="1"/>
</dbReference>
<dbReference type="GO" id="GO:0008237">
    <property type="term" value="F:metallopeptidase activity"/>
    <property type="evidence" value="ECO:0007669"/>
    <property type="project" value="UniProtKB-KW"/>
</dbReference>
<comment type="cofactor">
    <cofactor evidence="13">
        <name>Zn(2+)</name>
        <dbReference type="ChEBI" id="CHEBI:29105"/>
    </cofactor>
    <text evidence="13">Binds 1 zinc ion per subunit.</text>
</comment>
<feature type="transmembrane region" description="Helical" evidence="13">
    <location>
        <begin position="12"/>
        <end position="30"/>
    </location>
</feature>
<evidence type="ECO:0000256" key="4">
    <source>
        <dbReference type="ARBA" id="ARBA00022692"/>
    </source>
</evidence>
<feature type="binding site" evidence="13">
    <location>
        <position position="527"/>
    </location>
    <ligand>
        <name>Zn(2+)</name>
        <dbReference type="ChEBI" id="CHEBI:29105"/>
        <note>catalytic</note>
    </ligand>
</feature>
<evidence type="ECO:0000256" key="14">
    <source>
        <dbReference type="RuleBase" id="RU003651"/>
    </source>
</evidence>
<dbReference type="InterPro" id="IPR041569">
    <property type="entry name" value="AAA_lid_3"/>
</dbReference>
<keyword evidence="3 13" id="KW-0645">Protease</keyword>
<evidence type="ECO:0000256" key="7">
    <source>
        <dbReference type="ARBA" id="ARBA00022801"/>
    </source>
</evidence>
<evidence type="ECO:0000256" key="5">
    <source>
        <dbReference type="ARBA" id="ARBA00022723"/>
    </source>
</evidence>
<evidence type="ECO:0000256" key="8">
    <source>
        <dbReference type="ARBA" id="ARBA00022833"/>
    </source>
</evidence>
<dbReference type="Gene3D" id="1.10.8.60">
    <property type="match status" value="1"/>
</dbReference>
<dbReference type="EMBL" id="JBHTOK010000056">
    <property type="protein sequence ID" value="MFD1441006.1"/>
    <property type="molecule type" value="Genomic_DNA"/>
</dbReference>
<evidence type="ECO:0000256" key="13">
    <source>
        <dbReference type="HAMAP-Rule" id="MF_01458"/>
    </source>
</evidence>
<evidence type="ECO:0000313" key="17">
    <source>
        <dbReference type="EMBL" id="MFD1441006.1"/>
    </source>
</evidence>
<evidence type="ECO:0000256" key="3">
    <source>
        <dbReference type="ARBA" id="ARBA00022670"/>
    </source>
</evidence>
<dbReference type="InterPro" id="IPR011546">
    <property type="entry name" value="Pept_M41_FtsH_extracell"/>
</dbReference>
<comment type="function">
    <text evidence="13">Acts as a processive, ATP-dependent zinc metallopeptidase for both cytoplasmic and membrane proteins. Plays a role in the quality control of integral membrane proteins.</text>
</comment>
<comment type="similarity">
    <text evidence="13">In the central section; belongs to the AAA ATPase family.</text>
</comment>
<feature type="compositionally biased region" description="Basic and acidic residues" evidence="15">
    <location>
        <begin position="736"/>
        <end position="753"/>
    </location>
</feature>
<keyword evidence="5 13" id="KW-0479">Metal-binding</keyword>
<feature type="compositionally biased region" description="Basic and acidic residues" evidence="15">
    <location>
        <begin position="655"/>
        <end position="665"/>
    </location>
</feature>
<comment type="similarity">
    <text evidence="14">Belongs to the AAA ATPase family.</text>
</comment>
<dbReference type="InterPro" id="IPR027417">
    <property type="entry name" value="P-loop_NTPase"/>
</dbReference>
<keyword evidence="11 13" id="KW-0482">Metalloprotease</keyword>
<evidence type="ECO:0000256" key="15">
    <source>
        <dbReference type="SAM" id="MobiDB-lite"/>
    </source>
</evidence>
<dbReference type="SUPFAM" id="SSF140990">
    <property type="entry name" value="FtsH protease domain-like"/>
    <property type="match status" value="1"/>
</dbReference>
<dbReference type="PANTHER" id="PTHR23076">
    <property type="entry name" value="METALLOPROTEASE M41 FTSH"/>
    <property type="match status" value="1"/>
</dbReference>
<evidence type="ECO:0000259" key="16">
    <source>
        <dbReference type="SMART" id="SM00382"/>
    </source>
</evidence>
<feature type="active site" evidence="13">
    <location>
        <position position="452"/>
    </location>
</feature>
<feature type="region of interest" description="Disordered" evidence="15">
    <location>
        <begin position="655"/>
        <end position="753"/>
    </location>
</feature>
<keyword evidence="10 13" id="KW-1133">Transmembrane helix</keyword>
<evidence type="ECO:0000256" key="2">
    <source>
        <dbReference type="ARBA" id="ARBA00010044"/>
    </source>
</evidence>
<dbReference type="Gene3D" id="3.40.50.300">
    <property type="entry name" value="P-loop containing nucleotide triphosphate hydrolases"/>
    <property type="match status" value="1"/>
</dbReference>
<feature type="binding site" evidence="13">
    <location>
        <position position="451"/>
    </location>
    <ligand>
        <name>Zn(2+)</name>
        <dbReference type="ChEBI" id="CHEBI:29105"/>
        <note>catalytic</note>
    </ligand>
</feature>
<dbReference type="Gene3D" id="1.20.58.760">
    <property type="entry name" value="Peptidase M41"/>
    <property type="match status" value="1"/>
</dbReference>
<dbReference type="InterPro" id="IPR003960">
    <property type="entry name" value="ATPase_AAA_CS"/>
</dbReference>
<dbReference type="SMART" id="SM00382">
    <property type="entry name" value="AAA"/>
    <property type="match status" value="1"/>
</dbReference>
<dbReference type="InterPro" id="IPR003593">
    <property type="entry name" value="AAA+_ATPase"/>
</dbReference>
<feature type="transmembrane region" description="Helical" evidence="13">
    <location>
        <begin position="134"/>
        <end position="154"/>
    </location>
</feature>
<dbReference type="Pfam" id="PF06480">
    <property type="entry name" value="FtsH_ext"/>
    <property type="match status" value="1"/>
</dbReference>
<comment type="caution">
    <text evidence="17">The sequence shown here is derived from an EMBL/GenBank/DDBJ whole genome shotgun (WGS) entry which is preliminary data.</text>
</comment>
<dbReference type="HAMAP" id="MF_01458">
    <property type="entry name" value="FtsH"/>
    <property type="match status" value="1"/>
</dbReference>
<dbReference type="InterPro" id="IPR037219">
    <property type="entry name" value="Peptidase_M41-like"/>
</dbReference>
<comment type="similarity">
    <text evidence="2 13">In the C-terminal section; belongs to the peptidase M41 family.</text>
</comment>
<evidence type="ECO:0000256" key="10">
    <source>
        <dbReference type="ARBA" id="ARBA00022989"/>
    </source>
</evidence>
<accession>A0ABW4CWQ9</accession>
<evidence type="ECO:0000256" key="11">
    <source>
        <dbReference type="ARBA" id="ARBA00023049"/>
    </source>
</evidence>
<dbReference type="InterPro" id="IPR000642">
    <property type="entry name" value="Peptidase_M41"/>
</dbReference>
<evidence type="ECO:0000256" key="6">
    <source>
        <dbReference type="ARBA" id="ARBA00022741"/>
    </source>
</evidence>
<evidence type="ECO:0000256" key="12">
    <source>
        <dbReference type="ARBA" id="ARBA00023136"/>
    </source>
</evidence>
<dbReference type="RefSeq" id="WP_125757818.1">
    <property type="nucleotide sequence ID" value="NZ_JBHTOK010000056.1"/>
</dbReference>
<feature type="binding site" evidence="13">
    <location>
        <begin position="229"/>
        <end position="236"/>
    </location>
    <ligand>
        <name>ATP</name>
        <dbReference type="ChEBI" id="CHEBI:30616"/>
    </ligand>
</feature>
<keyword evidence="8 13" id="KW-0862">Zinc</keyword>
<name>A0ABW4CWQ9_9LACO</name>
<sequence>MKKKQNGLFGSTLTYVVLFVVLVTVFAWYLRGNSGSTTQELSSSQFISELQKDKIKSFSIQPSGGVYKVTGEYKNAKKVANDQTGLGLMGATSSTTSHFSSYVPTNNTYMQTITKAADKNDVAITTQEESSSSVWVTLLITVLPLVIFMVFFYMMMNQSGQGGGNGRVMNFGKSKAKPADKKANKVRFSDVAGEEEEKQELVEVVEFLKDPHKFSKLGARIPAGVLLEGPPGTGKTLLAKAVAGEAGVPFFSISGSDFVEMFVGVGASRVRDLFDQAKKSAPSIIFIDEIDAVGRQRGAGMGGGHDEREQTLNQLLVEMDGFTGNEGVIVIAATNRSDVLDPALLRPGRFDRKILVGQPDVKGREAILKVHAKNKPLADDVDLAELARQTPGFVGADLENVLNEAALVAARRSKDKIDASDIDEAEDRVIAGPAKKNKVIAPKDREITAYHEAGHALIGLVLSDSRVVRKVTIIPRGRAGGYAITLPKEDQYMLTKKDLNEQIIGLMGGRAAEEIIFGIEATGASNDFEQATQLARSMVTTYGMSDRLGPVTLEREGGQPFVGAQYGQSAPYSQQTATAIDDEVRRILEEDHQRAHDIIESHRDQHKLIADALLKYETLDEKQILSLFKDGKMPEDQSEFPSEKAEAATFEEAKKALEQKDKAKQQADSSASAESDAAAASASTAADSSAAEVPASAESSAATPEASASAENITNGSDASEAPVSSASAAPSSAADADKPSDASDANHDDSEN</sequence>
<reference evidence="18" key="1">
    <citation type="journal article" date="2019" name="Int. J. Syst. Evol. Microbiol.">
        <title>The Global Catalogue of Microorganisms (GCM) 10K type strain sequencing project: providing services to taxonomists for standard genome sequencing and annotation.</title>
        <authorList>
            <consortium name="The Broad Institute Genomics Platform"/>
            <consortium name="The Broad Institute Genome Sequencing Center for Infectious Disease"/>
            <person name="Wu L."/>
            <person name="Ma J."/>
        </authorList>
    </citation>
    <scope>NUCLEOTIDE SEQUENCE [LARGE SCALE GENOMIC DNA]</scope>
    <source>
        <strain evidence="18">CCM 8912</strain>
    </source>
</reference>
<feature type="binding site" evidence="13">
    <location>
        <position position="455"/>
    </location>
    <ligand>
        <name>Zn(2+)</name>
        <dbReference type="ChEBI" id="CHEBI:29105"/>
        <note>catalytic</note>
    </ligand>
</feature>
<dbReference type="Proteomes" id="UP001597212">
    <property type="component" value="Unassembled WGS sequence"/>
</dbReference>
<dbReference type="Pfam" id="PF00004">
    <property type="entry name" value="AAA"/>
    <property type="match status" value="1"/>
</dbReference>
<dbReference type="Pfam" id="PF01434">
    <property type="entry name" value="Peptidase_M41"/>
    <property type="match status" value="1"/>
</dbReference>
<dbReference type="EC" id="3.4.24.-" evidence="13"/>
<evidence type="ECO:0000256" key="1">
    <source>
        <dbReference type="ARBA" id="ARBA00004370"/>
    </source>
</evidence>
<keyword evidence="7 13" id="KW-0378">Hydrolase</keyword>
<evidence type="ECO:0000313" key="18">
    <source>
        <dbReference type="Proteomes" id="UP001597212"/>
    </source>
</evidence>
<evidence type="ECO:0000256" key="9">
    <source>
        <dbReference type="ARBA" id="ARBA00022840"/>
    </source>
</evidence>
<keyword evidence="13" id="KW-1003">Cell membrane</keyword>
<dbReference type="PROSITE" id="PS00674">
    <property type="entry name" value="AAA"/>
    <property type="match status" value="1"/>
</dbReference>
<feature type="domain" description="AAA+ ATPase" evidence="16">
    <location>
        <begin position="221"/>
        <end position="360"/>
    </location>
</feature>
<keyword evidence="12 13" id="KW-0472">Membrane</keyword>
<dbReference type="NCBIfam" id="TIGR01241">
    <property type="entry name" value="FtsH_fam"/>
    <property type="match status" value="1"/>
</dbReference>
<dbReference type="PANTHER" id="PTHR23076:SF113">
    <property type="entry name" value="ATP-DEPENDENT ZINC METALLOPROTEASE FTSH 1, CHLOROPLASTIC-RELATED"/>
    <property type="match status" value="1"/>
</dbReference>
<keyword evidence="6 13" id="KW-0547">Nucleotide-binding</keyword>
<comment type="subcellular location">
    <subcellularLocation>
        <location evidence="13">Cell membrane</location>
        <topology evidence="13">Multi-pass membrane protein</topology>
        <orientation evidence="13">Cytoplasmic side</orientation>
    </subcellularLocation>
    <subcellularLocation>
        <location evidence="1">Membrane</location>
    </subcellularLocation>
</comment>
<feature type="compositionally biased region" description="Low complexity" evidence="15">
    <location>
        <begin position="666"/>
        <end position="735"/>
    </location>
</feature>